<proteinExistence type="predicted"/>
<dbReference type="InterPro" id="IPR007384">
    <property type="entry name" value="UCP006257"/>
</dbReference>
<dbReference type="Proteomes" id="UP000184520">
    <property type="component" value="Unassembled WGS sequence"/>
</dbReference>
<accession>A0A1M5GVN5</accession>
<dbReference type="EMBL" id="FQWD01000002">
    <property type="protein sequence ID" value="SHG07655.1"/>
    <property type="molecule type" value="Genomic_DNA"/>
</dbReference>
<dbReference type="OrthoDB" id="8794567at2"/>
<dbReference type="Gene3D" id="1.20.1440.40">
    <property type="entry name" value="YqcC-like"/>
    <property type="match status" value="1"/>
</dbReference>
<name>A0A1M5GVN5_9ALTE</name>
<dbReference type="PANTHER" id="PTHR39586:SF1">
    <property type="entry name" value="CYTOPLASMIC PROTEIN"/>
    <property type="match status" value="1"/>
</dbReference>
<reference evidence="3" key="1">
    <citation type="submission" date="2016-11" db="EMBL/GenBank/DDBJ databases">
        <authorList>
            <person name="Varghese N."/>
            <person name="Submissions S."/>
        </authorList>
    </citation>
    <scope>NUCLEOTIDE SEQUENCE [LARGE SCALE GENOMIC DNA]</scope>
    <source>
        <strain evidence="3">CGMCC 1.8995</strain>
    </source>
</reference>
<dbReference type="Pfam" id="PF04287">
    <property type="entry name" value="DUF446"/>
    <property type="match status" value="1"/>
</dbReference>
<dbReference type="InterPro" id="IPR023376">
    <property type="entry name" value="YqcC-like_dom"/>
</dbReference>
<sequence length="105" mass="11677">MSDAEKQGNQLLDALEAALRHNGLWGNERPSRQALASQQPFACDTLALEQWLQFIFIPRMQTLLSQSPVSVPVMAIKPVAEITWGAQHLNVQTILGQLDAWSENP</sequence>
<gene>
    <name evidence="2" type="ORF">SAMN05216361_1190</name>
</gene>
<dbReference type="AlphaFoldDB" id="A0A1M5GVN5"/>
<organism evidence="2 3">
    <name type="scientific">Marisediminitalea aggregata</name>
    <dbReference type="NCBI Taxonomy" id="634436"/>
    <lineage>
        <taxon>Bacteria</taxon>
        <taxon>Pseudomonadati</taxon>
        <taxon>Pseudomonadota</taxon>
        <taxon>Gammaproteobacteria</taxon>
        <taxon>Alteromonadales</taxon>
        <taxon>Alteromonadaceae</taxon>
        <taxon>Marisediminitalea</taxon>
    </lineage>
</organism>
<keyword evidence="3" id="KW-1185">Reference proteome</keyword>
<dbReference type="STRING" id="634436.SAMN05216361_1190"/>
<evidence type="ECO:0000313" key="2">
    <source>
        <dbReference type="EMBL" id="SHG07655.1"/>
    </source>
</evidence>
<dbReference type="PANTHER" id="PTHR39586">
    <property type="entry name" value="CYTOPLASMIC PROTEIN-RELATED"/>
    <property type="match status" value="1"/>
</dbReference>
<dbReference type="InterPro" id="IPR036814">
    <property type="entry name" value="YqcC-like_sf"/>
</dbReference>
<evidence type="ECO:0000259" key="1">
    <source>
        <dbReference type="Pfam" id="PF04287"/>
    </source>
</evidence>
<dbReference type="GO" id="GO:0044010">
    <property type="term" value="P:single-species biofilm formation"/>
    <property type="evidence" value="ECO:0007669"/>
    <property type="project" value="TreeGrafter"/>
</dbReference>
<dbReference type="SUPFAM" id="SSF158452">
    <property type="entry name" value="YqcC-like"/>
    <property type="match status" value="1"/>
</dbReference>
<protein>
    <submittedName>
        <fullName evidence="2">Uncharacterized conserved protein YqcC, DUF446 family</fullName>
    </submittedName>
</protein>
<evidence type="ECO:0000313" key="3">
    <source>
        <dbReference type="Proteomes" id="UP000184520"/>
    </source>
</evidence>
<feature type="domain" description="YqcC-like" evidence="1">
    <location>
        <begin position="10"/>
        <end position="99"/>
    </location>
</feature>
<dbReference type="RefSeq" id="WP_073319338.1">
    <property type="nucleotide sequence ID" value="NZ_FQWD01000002.1"/>
</dbReference>